<dbReference type="Gene3D" id="3.10.350.10">
    <property type="entry name" value="LysM domain"/>
    <property type="match status" value="1"/>
</dbReference>
<evidence type="ECO:0000256" key="1">
    <source>
        <dbReference type="ARBA" id="ARBA00022529"/>
    </source>
</evidence>
<dbReference type="Proteomes" id="UP001202248">
    <property type="component" value="Unassembled WGS sequence"/>
</dbReference>
<dbReference type="InterPro" id="IPR036779">
    <property type="entry name" value="LysM_dom_sf"/>
</dbReference>
<evidence type="ECO:0000313" key="6">
    <source>
        <dbReference type="EMBL" id="MCH5597385.1"/>
    </source>
</evidence>
<dbReference type="Pfam" id="PF01832">
    <property type="entry name" value="Glucosaminidase"/>
    <property type="match status" value="1"/>
</dbReference>
<keyword evidence="2" id="KW-0081">Bacteriolytic enzyme</keyword>
<comment type="caution">
    <text evidence="6">The sequence shown here is derived from an EMBL/GenBank/DDBJ whole genome shotgun (WGS) entry which is preliminary data.</text>
</comment>
<dbReference type="Gene3D" id="1.10.530.10">
    <property type="match status" value="1"/>
</dbReference>
<reference evidence="6 7" key="1">
    <citation type="submission" date="2022-02" db="EMBL/GenBank/DDBJ databases">
        <authorList>
            <person name="Min J."/>
        </authorList>
    </citation>
    <scope>NUCLEOTIDE SEQUENCE [LARGE SCALE GENOMIC DNA]</scope>
    <source>
        <strain evidence="6 7">GR10-1</strain>
    </source>
</reference>
<dbReference type="PANTHER" id="PTHR33308">
    <property type="entry name" value="PEPTIDOGLYCAN HYDROLASE FLGJ"/>
    <property type="match status" value="1"/>
</dbReference>
<evidence type="ECO:0000259" key="5">
    <source>
        <dbReference type="PROSITE" id="PS51782"/>
    </source>
</evidence>
<proteinExistence type="predicted"/>
<dbReference type="CDD" id="cd00118">
    <property type="entry name" value="LysM"/>
    <property type="match status" value="1"/>
</dbReference>
<sequence length="312" mass="35131">MLASILSYAQNNEIIKNYIKTYCGIAVEEMQRTGVPAAIKLAQGIHETMAGQSPLVMKSNNHFGIKCKEGYAGPYVLHDDDAPNERFMKYESADQSYKDHSDFLKNRSRYAALFELDPTDYKGWAYGLKKAGYATHSKYPQLLINFIEKYNLEDYTLMGLGRLAFNDDVKTYFAKASNAAPALMEEVPAISYPENDFLINNTKVIFAKAGSSLNDIARSYNIPLSRLYDMNDFGLPADKVKKGTLIFLQLKRTVSDKAYHEVQAGESIYDIAQAEGIRLESLLKYNNLSKFDSPTIGTKLKLRDDKTSLVKN</sequence>
<dbReference type="EMBL" id="JAKWBL010000001">
    <property type="protein sequence ID" value="MCH5597385.1"/>
    <property type="molecule type" value="Genomic_DNA"/>
</dbReference>
<keyword evidence="3" id="KW-0378">Hydrolase</keyword>
<dbReference type="SUPFAM" id="SSF54106">
    <property type="entry name" value="LysM domain"/>
    <property type="match status" value="1"/>
</dbReference>
<name>A0ABS9SGC9_9BACT</name>
<evidence type="ECO:0000256" key="4">
    <source>
        <dbReference type="ARBA" id="ARBA00032108"/>
    </source>
</evidence>
<evidence type="ECO:0000256" key="3">
    <source>
        <dbReference type="ARBA" id="ARBA00022801"/>
    </source>
</evidence>
<accession>A0ABS9SGC9</accession>
<dbReference type="InterPro" id="IPR051056">
    <property type="entry name" value="Glycosyl_Hydrolase_73"/>
</dbReference>
<dbReference type="PANTHER" id="PTHR33308:SF9">
    <property type="entry name" value="PEPTIDOGLYCAN HYDROLASE FLGJ"/>
    <property type="match status" value="1"/>
</dbReference>
<dbReference type="SMART" id="SM00257">
    <property type="entry name" value="LysM"/>
    <property type="match status" value="2"/>
</dbReference>
<gene>
    <name evidence="6" type="ORF">MKP09_05435</name>
</gene>
<feature type="domain" description="LysM" evidence="5">
    <location>
        <begin position="258"/>
        <end position="302"/>
    </location>
</feature>
<protein>
    <recommendedName>
        <fullName evidence="4">Peptidoglycan hydrolase</fullName>
    </recommendedName>
</protein>
<organism evidence="6 7">
    <name type="scientific">Niabella ginsengisoli</name>
    <dbReference type="NCBI Taxonomy" id="522298"/>
    <lineage>
        <taxon>Bacteria</taxon>
        <taxon>Pseudomonadati</taxon>
        <taxon>Bacteroidota</taxon>
        <taxon>Chitinophagia</taxon>
        <taxon>Chitinophagales</taxon>
        <taxon>Chitinophagaceae</taxon>
        <taxon>Niabella</taxon>
    </lineage>
</organism>
<dbReference type="PROSITE" id="PS51782">
    <property type="entry name" value="LYSM"/>
    <property type="match status" value="1"/>
</dbReference>
<evidence type="ECO:0000256" key="2">
    <source>
        <dbReference type="ARBA" id="ARBA00022638"/>
    </source>
</evidence>
<evidence type="ECO:0000313" key="7">
    <source>
        <dbReference type="Proteomes" id="UP001202248"/>
    </source>
</evidence>
<dbReference type="SMART" id="SM00047">
    <property type="entry name" value="LYZ2"/>
    <property type="match status" value="1"/>
</dbReference>
<dbReference type="InterPro" id="IPR002901">
    <property type="entry name" value="MGlyc_endo_b_GlcNAc-like_dom"/>
</dbReference>
<keyword evidence="7" id="KW-1185">Reference proteome</keyword>
<dbReference type="InterPro" id="IPR018392">
    <property type="entry name" value="LysM"/>
</dbReference>
<keyword evidence="1" id="KW-0929">Antimicrobial</keyword>
<dbReference type="RefSeq" id="WP_240826776.1">
    <property type="nucleotide sequence ID" value="NZ_JAKWBL010000001.1"/>
</dbReference>
<dbReference type="Pfam" id="PF01476">
    <property type="entry name" value="LysM"/>
    <property type="match status" value="2"/>
</dbReference>